<dbReference type="GO" id="GO:0000976">
    <property type="term" value="F:transcription cis-regulatory region binding"/>
    <property type="evidence" value="ECO:0007669"/>
    <property type="project" value="TreeGrafter"/>
</dbReference>
<feature type="domain" description="HTH tetR-type" evidence="3">
    <location>
        <begin position="9"/>
        <end position="69"/>
    </location>
</feature>
<dbReference type="PANTHER" id="PTHR30055:SF226">
    <property type="entry name" value="HTH-TYPE TRANSCRIPTIONAL REGULATOR PKSA"/>
    <property type="match status" value="1"/>
</dbReference>
<accession>A0A174ZX70</accession>
<dbReference type="InterPro" id="IPR009057">
    <property type="entry name" value="Homeodomain-like_sf"/>
</dbReference>
<dbReference type="Pfam" id="PF00440">
    <property type="entry name" value="TetR_N"/>
    <property type="match status" value="1"/>
</dbReference>
<dbReference type="Gene3D" id="1.10.357.10">
    <property type="entry name" value="Tetracycline Repressor, domain 2"/>
    <property type="match status" value="1"/>
</dbReference>
<dbReference type="GO" id="GO:0003700">
    <property type="term" value="F:DNA-binding transcription factor activity"/>
    <property type="evidence" value="ECO:0007669"/>
    <property type="project" value="TreeGrafter"/>
</dbReference>
<name>A0A174ZX70_9FIRM</name>
<proteinExistence type="predicted"/>
<evidence type="ECO:0000256" key="2">
    <source>
        <dbReference type="PROSITE-ProRule" id="PRU00335"/>
    </source>
</evidence>
<organism evidence="4 5">
    <name type="scientific">[Eubacterium] siraeum</name>
    <dbReference type="NCBI Taxonomy" id="39492"/>
    <lineage>
        <taxon>Bacteria</taxon>
        <taxon>Bacillati</taxon>
        <taxon>Bacillota</taxon>
        <taxon>Clostridia</taxon>
        <taxon>Eubacteriales</taxon>
        <taxon>Oscillospiraceae</taxon>
        <taxon>Oscillospiraceae incertae sedis</taxon>
    </lineage>
</organism>
<evidence type="ECO:0000313" key="4">
    <source>
        <dbReference type="EMBL" id="CUQ90377.1"/>
    </source>
</evidence>
<dbReference type="PRINTS" id="PR00455">
    <property type="entry name" value="HTHTETR"/>
</dbReference>
<evidence type="ECO:0000256" key="1">
    <source>
        <dbReference type="ARBA" id="ARBA00023125"/>
    </source>
</evidence>
<dbReference type="InterPro" id="IPR001647">
    <property type="entry name" value="HTH_TetR"/>
</dbReference>
<dbReference type="AlphaFoldDB" id="A0A174ZX70"/>
<sequence length="237" mass="26857">MKGLQPKGIARRNKMLLAAIQLFLEQGYEKTTTAQIARAAGMSPTSFFAAFENKEALLLTLTQIMFENQFAKARAFAKDMEPLMVYCLETSLQIYITELSEPLREIYVMAYTLPSTTEYILKSTAVQIKAIFSPFMPDAEDKDFYEMDIASGSIMRGFMARKCDMYFTVQKKISRFLECCLKLYDVPKEKRASLIEAVLAFDLHSVAKRLIDEIIAKAETGLEKAIESSINEKNENG</sequence>
<dbReference type="Proteomes" id="UP000095662">
    <property type="component" value="Unassembled WGS sequence"/>
</dbReference>
<dbReference type="STRING" id="39492.ERS852540_02111"/>
<evidence type="ECO:0000259" key="3">
    <source>
        <dbReference type="PROSITE" id="PS50977"/>
    </source>
</evidence>
<gene>
    <name evidence="4" type="ORF">ERS852540_02111</name>
</gene>
<dbReference type="PANTHER" id="PTHR30055">
    <property type="entry name" value="HTH-TYPE TRANSCRIPTIONAL REGULATOR RUTR"/>
    <property type="match status" value="1"/>
</dbReference>
<dbReference type="SUPFAM" id="SSF46689">
    <property type="entry name" value="Homeodomain-like"/>
    <property type="match status" value="1"/>
</dbReference>
<dbReference type="EMBL" id="CZBY01000019">
    <property type="protein sequence ID" value="CUQ90377.1"/>
    <property type="molecule type" value="Genomic_DNA"/>
</dbReference>
<protein>
    <submittedName>
        <fullName evidence="4">HTH-type transcriptional regulator RutR</fullName>
    </submittedName>
</protein>
<dbReference type="PROSITE" id="PS50977">
    <property type="entry name" value="HTH_TETR_2"/>
    <property type="match status" value="1"/>
</dbReference>
<reference evidence="4 5" key="1">
    <citation type="submission" date="2015-09" db="EMBL/GenBank/DDBJ databases">
        <authorList>
            <consortium name="Pathogen Informatics"/>
        </authorList>
    </citation>
    <scope>NUCLEOTIDE SEQUENCE [LARGE SCALE GENOMIC DNA]</scope>
    <source>
        <strain evidence="4 5">2789STDY5834928</strain>
    </source>
</reference>
<evidence type="ECO:0000313" key="5">
    <source>
        <dbReference type="Proteomes" id="UP000095662"/>
    </source>
</evidence>
<feature type="DNA-binding region" description="H-T-H motif" evidence="2">
    <location>
        <begin position="32"/>
        <end position="51"/>
    </location>
</feature>
<keyword evidence="1 2" id="KW-0238">DNA-binding</keyword>
<dbReference type="InterPro" id="IPR050109">
    <property type="entry name" value="HTH-type_TetR-like_transc_reg"/>
</dbReference>